<dbReference type="Proteomes" id="UP000318571">
    <property type="component" value="Chromosome 11"/>
</dbReference>
<keyword evidence="3" id="KW-1185">Reference proteome</keyword>
<dbReference type="PANTHER" id="PTHR33327">
    <property type="entry name" value="ENDONUCLEASE"/>
    <property type="match status" value="1"/>
</dbReference>
<dbReference type="AlphaFoldDB" id="A0A553PJ77"/>
<protein>
    <recommendedName>
        <fullName evidence="1">DUF7041 domain-containing protein</fullName>
    </recommendedName>
</protein>
<dbReference type="OMA" id="CILFRHI"/>
<proteinExistence type="predicted"/>
<accession>A0A553PJ77</accession>
<dbReference type="EMBL" id="VCGU01000003">
    <property type="protein sequence ID" value="TRY77736.1"/>
    <property type="molecule type" value="Genomic_DNA"/>
</dbReference>
<reference evidence="2 3" key="1">
    <citation type="journal article" date="2018" name="Nat. Ecol. Evol.">
        <title>Genomic signatures of mitonuclear coevolution across populations of Tigriopus californicus.</title>
        <authorList>
            <person name="Barreto F.S."/>
            <person name="Watson E.T."/>
            <person name="Lima T.G."/>
            <person name="Willett C.S."/>
            <person name="Edmands S."/>
            <person name="Li W."/>
            <person name="Burton R.S."/>
        </authorList>
    </citation>
    <scope>NUCLEOTIDE SEQUENCE [LARGE SCALE GENOMIC DNA]</scope>
    <source>
        <strain evidence="2 3">San Diego</strain>
    </source>
</reference>
<dbReference type="InterPro" id="IPR055469">
    <property type="entry name" value="DUF7041"/>
</dbReference>
<sequence>MWTTTFLKYLCCQPRYCLFGPETRDPDGLFALQNITQEDTKFHHVVSMLDEATSARVLDTIIRPPTDGKYTLLKVKLLSCFMLSRLERGQHLPPQLLEEIIALNQQATLGVMEGSVFLKQLPRDVQLQITDADFADLSVLGAKADYLFAMHQMIFSSA</sequence>
<feature type="non-terminal residue" evidence="2">
    <location>
        <position position="158"/>
    </location>
</feature>
<evidence type="ECO:0000259" key="1">
    <source>
        <dbReference type="Pfam" id="PF23055"/>
    </source>
</evidence>
<evidence type="ECO:0000313" key="2">
    <source>
        <dbReference type="EMBL" id="TRY77736.1"/>
    </source>
</evidence>
<dbReference type="Pfam" id="PF23055">
    <property type="entry name" value="DUF7041"/>
    <property type="match status" value="1"/>
</dbReference>
<organism evidence="2 3">
    <name type="scientific">Tigriopus californicus</name>
    <name type="common">Marine copepod</name>
    <dbReference type="NCBI Taxonomy" id="6832"/>
    <lineage>
        <taxon>Eukaryota</taxon>
        <taxon>Metazoa</taxon>
        <taxon>Ecdysozoa</taxon>
        <taxon>Arthropoda</taxon>
        <taxon>Crustacea</taxon>
        <taxon>Multicrustacea</taxon>
        <taxon>Hexanauplia</taxon>
        <taxon>Copepoda</taxon>
        <taxon>Harpacticoida</taxon>
        <taxon>Harpacticidae</taxon>
        <taxon>Tigriopus</taxon>
    </lineage>
</organism>
<comment type="caution">
    <text evidence="2">The sequence shown here is derived from an EMBL/GenBank/DDBJ whole genome shotgun (WGS) entry which is preliminary data.</text>
</comment>
<name>A0A553PJ77_TIGCA</name>
<gene>
    <name evidence="2" type="ORF">TCAL_15348</name>
</gene>
<dbReference type="PANTHER" id="PTHR33327:SF3">
    <property type="entry name" value="RNA-DIRECTED DNA POLYMERASE"/>
    <property type="match status" value="1"/>
</dbReference>
<feature type="domain" description="DUF7041" evidence="1">
    <location>
        <begin position="28"/>
        <end position="86"/>
    </location>
</feature>
<evidence type="ECO:0000313" key="3">
    <source>
        <dbReference type="Proteomes" id="UP000318571"/>
    </source>
</evidence>